<dbReference type="SUPFAM" id="SSF51556">
    <property type="entry name" value="Metallo-dependent hydrolases"/>
    <property type="match status" value="1"/>
</dbReference>
<evidence type="ECO:0000313" key="2">
    <source>
        <dbReference type="Proteomes" id="UP000638648"/>
    </source>
</evidence>
<dbReference type="AlphaFoldDB" id="A0A927RHP4"/>
<dbReference type="GO" id="GO:0006508">
    <property type="term" value="P:proteolysis"/>
    <property type="evidence" value="ECO:0007669"/>
    <property type="project" value="InterPro"/>
</dbReference>
<accession>A0A927RHP4</accession>
<gene>
    <name evidence="1" type="ORF">HEB94_009283</name>
</gene>
<reference evidence="1" key="1">
    <citation type="submission" date="2020-10" db="EMBL/GenBank/DDBJ databases">
        <title>Sequencing the genomes of 1000 actinobacteria strains.</title>
        <authorList>
            <person name="Klenk H.-P."/>
        </authorList>
    </citation>
    <scope>NUCLEOTIDE SEQUENCE</scope>
    <source>
        <strain evidence="1">DSM 45354</strain>
    </source>
</reference>
<organism evidence="1 2">
    <name type="scientific">Actinopolymorpha pittospori</name>
    <dbReference type="NCBI Taxonomy" id="648752"/>
    <lineage>
        <taxon>Bacteria</taxon>
        <taxon>Bacillati</taxon>
        <taxon>Actinomycetota</taxon>
        <taxon>Actinomycetes</taxon>
        <taxon>Propionibacteriales</taxon>
        <taxon>Actinopolymorphaceae</taxon>
        <taxon>Actinopolymorpha</taxon>
    </lineage>
</organism>
<protein>
    <submittedName>
        <fullName evidence="1">Membrane dipeptidase</fullName>
        <ecNumber evidence="1">3.4.13.19</ecNumber>
    </submittedName>
</protein>
<dbReference type="InterPro" id="IPR032466">
    <property type="entry name" value="Metal_Hydrolase"/>
</dbReference>
<dbReference type="Gene3D" id="3.20.20.140">
    <property type="entry name" value="Metal-dependent hydrolases"/>
    <property type="match status" value="1"/>
</dbReference>
<keyword evidence="1" id="KW-0378">Hydrolase</keyword>
<dbReference type="CDD" id="cd01301">
    <property type="entry name" value="rDP_like"/>
    <property type="match status" value="1"/>
</dbReference>
<keyword evidence="1" id="KW-0645">Protease</keyword>
<proteinExistence type="predicted"/>
<comment type="caution">
    <text evidence="1">The sequence shown here is derived from an EMBL/GenBank/DDBJ whole genome shotgun (WGS) entry which is preliminary data.</text>
</comment>
<dbReference type="PANTHER" id="PTHR10443:SF12">
    <property type="entry name" value="DIPEPTIDASE"/>
    <property type="match status" value="1"/>
</dbReference>
<evidence type="ECO:0000313" key="1">
    <source>
        <dbReference type="EMBL" id="MBE1612435.1"/>
    </source>
</evidence>
<dbReference type="EMBL" id="JADBEM010000001">
    <property type="protein sequence ID" value="MBE1612435.1"/>
    <property type="molecule type" value="Genomic_DNA"/>
</dbReference>
<name>A0A927RHP4_9ACTN</name>
<dbReference type="PROSITE" id="PS51365">
    <property type="entry name" value="RENAL_DIPEPTIDASE_2"/>
    <property type="match status" value="1"/>
</dbReference>
<dbReference type="PROSITE" id="PS00869">
    <property type="entry name" value="RENAL_DIPEPTIDASE_1"/>
    <property type="match status" value="1"/>
</dbReference>
<sequence>MPTEMTSDPANRADRADRADHLERARALLAAHPLVDGHNDLPQAVRRAAAYDFDKVDVAQSQPGLDTDIPRLRAGGVGAQFWSVYVPSRLQGDHAVSATLEQIDGVHAMVRRYADTFGLATTAEEVEQVFASGRIASLMGMEGGHSIDCSLATLRAMYTLGVRYMTLTHNDNVPWADSATDEPAVGGLSRFGEEVVAEMNRLGMLVDLSHVSADTMRAALRVSEAPVIFSHSSARAVCDVARNVPDDVLAALPANGGVCMVTFVPEFVTPACAEWRKEAASAAAAVGVKSTDLQAFYGFTREWQREHPKPEGTIADVVAHVEHVREVAGIDHLGLGGDYDGTDTFPIGLEDVSGYPRLFAALLERGWSEEDLRKLAGANAIRALRDAEGCAREIQQRRGPSLATHADLDGV</sequence>
<dbReference type="InterPro" id="IPR000180">
    <property type="entry name" value="Dipep_AS"/>
</dbReference>
<dbReference type="Proteomes" id="UP000638648">
    <property type="component" value="Unassembled WGS sequence"/>
</dbReference>
<dbReference type="InterPro" id="IPR008257">
    <property type="entry name" value="Pept_M19"/>
</dbReference>
<dbReference type="PANTHER" id="PTHR10443">
    <property type="entry name" value="MICROSOMAL DIPEPTIDASE"/>
    <property type="match status" value="1"/>
</dbReference>
<dbReference type="RefSeq" id="WP_238361789.1">
    <property type="nucleotide sequence ID" value="NZ_BAABJL010000194.1"/>
</dbReference>
<dbReference type="Pfam" id="PF01244">
    <property type="entry name" value="Peptidase_M19"/>
    <property type="match status" value="1"/>
</dbReference>
<keyword evidence="1" id="KW-0224">Dipeptidase</keyword>
<dbReference type="EC" id="3.4.13.19" evidence="1"/>
<keyword evidence="2" id="KW-1185">Reference proteome</keyword>
<dbReference type="GO" id="GO:0070573">
    <property type="term" value="F:metallodipeptidase activity"/>
    <property type="evidence" value="ECO:0007669"/>
    <property type="project" value="InterPro"/>
</dbReference>